<evidence type="ECO:0000256" key="1">
    <source>
        <dbReference type="SAM" id="Phobius"/>
    </source>
</evidence>
<keyword evidence="1" id="KW-0812">Transmembrane</keyword>
<organism evidence="3 4">
    <name type="scientific">Bombiscardovia apis</name>
    <dbReference type="NCBI Taxonomy" id="2932182"/>
    <lineage>
        <taxon>Bacteria</taxon>
        <taxon>Bacillati</taxon>
        <taxon>Actinomycetota</taxon>
        <taxon>Actinomycetes</taxon>
        <taxon>Bifidobacteriales</taxon>
        <taxon>Bifidobacteriaceae</taxon>
        <taxon>Bombiscardovia</taxon>
    </lineage>
</organism>
<accession>A0ABN6SFC6</accession>
<feature type="transmembrane region" description="Helical" evidence="1">
    <location>
        <begin position="21"/>
        <end position="41"/>
    </location>
</feature>
<protein>
    <submittedName>
        <fullName evidence="3">Protein disulfide-isomerase</fullName>
    </submittedName>
</protein>
<evidence type="ECO:0000313" key="3">
    <source>
        <dbReference type="EMBL" id="BDR54719.1"/>
    </source>
</evidence>
<dbReference type="InterPro" id="IPR036249">
    <property type="entry name" value="Thioredoxin-like_sf"/>
</dbReference>
<keyword evidence="1" id="KW-0472">Membrane</keyword>
<dbReference type="Gene3D" id="3.40.30.10">
    <property type="entry name" value="Glutaredoxin"/>
    <property type="match status" value="1"/>
</dbReference>
<keyword evidence="1" id="KW-1133">Transmembrane helix</keyword>
<dbReference type="SUPFAM" id="SSF52833">
    <property type="entry name" value="Thioredoxin-like"/>
    <property type="match status" value="1"/>
</dbReference>
<dbReference type="Proteomes" id="UP001321748">
    <property type="component" value="Chromosome"/>
</dbReference>
<dbReference type="EMBL" id="AP026800">
    <property type="protein sequence ID" value="BDR54719.1"/>
    <property type="molecule type" value="Genomic_DNA"/>
</dbReference>
<evidence type="ECO:0000313" key="4">
    <source>
        <dbReference type="Proteomes" id="UP001321748"/>
    </source>
</evidence>
<dbReference type="InterPro" id="IPR012336">
    <property type="entry name" value="Thioredoxin-like_fold"/>
</dbReference>
<gene>
    <name evidence="3" type="ORF">KIMH_08300</name>
</gene>
<name>A0ABN6SFC6_9BIFI</name>
<keyword evidence="4" id="KW-1185">Reference proteome</keyword>
<feature type="domain" description="Thioredoxin-like fold" evidence="2">
    <location>
        <begin position="98"/>
        <end position="263"/>
    </location>
</feature>
<proteinExistence type="predicted"/>
<dbReference type="RefSeq" id="WP_317642237.1">
    <property type="nucleotide sequence ID" value="NZ_AP026800.1"/>
</dbReference>
<sequence>METPQPTSNEQVQQAKSRKGLVTVLGLVIIVALVCAGAFWVHNSDPITSPTASETSAAAARAPKPVQNKEYEALQAVVHKPSVADNQGGIIVSKEGVGRASANVPTFDIYMDFLCPPCASVHRTLDPSLEKMIQAGQINVGMHFMDFLDRTRSDQYSSRTASAAATVAQEDPKHFFDVVASFYAEDFQPAEEAGKDISDEQLAERMMSVGVPESVAKKAASGEYIEWTQKLNAYTVTRAELAHPDGSDKGKMTTPTIIINNTYLQINHIRGGADDVRKALYKAIGLDENQVGKAGSLPAIGATGKPNAI</sequence>
<evidence type="ECO:0000259" key="2">
    <source>
        <dbReference type="Pfam" id="PF13462"/>
    </source>
</evidence>
<dbReference type="Pfam" id="PF13462">
    <property type="entry name" value="Thioredoxin_4"/>
    <property type="match status" value="1"/>
</dbReference>
<reference evidence="3 4" key="1">
    <citation type="journal article" date="2023" name="Microbiol. Spectr.">
        <title>Symbiosis of Carpenter Bees with Uncharacterized Lactic Acid Bacteria Showing NAD Auxotrophy.</title>
        <authorList>
            <person name="Kawasaki S."/>
            <person name="Ozawa K."/>
            <person name="Mori T."/>
            <person name="Yamamoto A."/>
            <person name="Ito M."/>
            <person name="Ohkuma M."/>
            <person name="Sakamoto M."/>
            <person name="Matsutani M."/>
        </authorList>
    </citation>
    <scope>NUCLEOTIDE SEQUENCE [LARGE SCALE GENOMIC DNA]</scope>
    <source>
        <strain evidence="3 4">KimH</strain>
    </source>
</reference>